<evidence type="ECO:0000256" key="1">
    <source>
        <dbReference type="SAM" id="Coils"/>
    </source>
</evidence>
<dbReference type="Proteomes" id="UP000025227">
    <property type="component" value="Unplaced"/>
</dbReference>
<feature type="compositionally biased region" description="Basic and acidic residues" evidence="2">
    <location>
        <begin position="277"/>
        <end position="292"/>
    </location>
</feature>
<evidence type="ECO:0000256" key="2">
    <source>
        <dbReference type="SAM" id="MobiDB-lite"/>
    </source>
</evidence>
<evidence type="ECO:0000313" key="3">
    <source>
        <dbReference type="Proteomes" id="UP000025227"/>
    </source>
</evidence>
<dbReference type="OrthoDB" id="5834495at2759"/>
<feature type="region of interest" description="Disordered" evidence="2">
    <location>
        <begin position="458"/>
        <end position="491"/>
    </location>
</feature>
<dbReference type="AlphaFoldDB" id="A0A7I4Y3A7"/>
<feature type="region of interest" description="Disordered" evidence="2">
    <location>
        <begin position="379"/>
        <end position="413"/>
    </location>
</feature>
<dbReference type="WBParaSite" id="HCON_00037900-00001">
    <property type="protein sequence ID" value="HCON_00037900-00001"/>
    <property type="gene ID" value="HCON_00037900"/>
</dbReference>
<protein>
    <submittedName>
        <fullName evidence="4">Kinetochore scaffold 1</fullName>
    </submittedName>
</protein>
<feature type="region of interest" description="Disordered" evidence="2">
    <location>
        <begin position="276"/>
        <end position="299"/>
    </location>
</feature>
<organism evidence="3 4">
    <name type="scientific">Haemonchus contortus</name>
    <name type="common">Barber pole worm</name>
    <dbReference type="NCBI Taxonomy" id="6289"/>
    <lineage>
        <taxon>Eukaryota</taxon>
        <taxon>Metazoa</taxon>
        <taxon>Ecdysozoa</taxon>
        <taxon>Nematoda</taxon>
        <taxon>Chromadorea</taxon>
        <taxon>Rhabditida</taxon>
        <taxon>Rhabditina</taxon>
        <taxon>Rhabditomorpha</taxon>
        <taxon>Strongyloidea</taxon>
        <taxon>Trichostrongylidae</taxon>
        <taxon>Haemonchus</taxon>
    </lineage>
</organism>
<accession>A0A7I4Y3A7</accession>
<keyword evidence="3" id="KW-1185">Reference proteome</keyword>
<feature type="region of interest" description="Disordered" evidence="2">
    <location>
        <begin position="235"/>
        <end position="263"/>
    </location>
</feature>
<evidence type="ECO:0000313" key="4">
    <source>
        <dbReference type="WBParaSite" id="HCON_00037900-00001"/>
    </source>
</evidence>
<proteinExistence type="predicted"/>
<keyword evidence="1" id="KW-0175">Coiled coil</keyword>
<feature type="compositionally biased region" description="Polar residues" evidence="2">
    <location>
        <begin position="235"/>
        <end position="248"/>
    </location>
</feature>
<feature type="region of interest" description="Disordered" evidence="2">
    <location>
        <begin position="538"/>
        <end position="559"/>
    </location>
</feature>
<dbReference type="OMA" id="KINENCH"/>
<sequence length="970" mass="108007">MDRPPRKSRRSSILKVRQTEVVSEKVTVEDDTTKQVMKRRVSFHNVKTVQNFEKDNLNLLDGSPFREKIQETMSSDGILTPGKGHITPTPPPETSKRLEVSSFDDNTMLCFNESLPKARHLDFDEVTKHTSVDMSICDTTFRQEIPSPVDMSLCQTSSREELVPYQPSGSRSNNTQYGCVDMSFSTTVPGSGDDTLAALEGVLKSADRHSKSYGVANATIDVSKFERTANDTFACLNTQPGQPTSGLQTPRLRPSISDKSSISTFNDDTALVFETKSSSRNENLKQQSHKESNTSSFTSESADDCITMNVFDCLKPSTGASDTPERQDRPCERKSTTEENVSLNSTDMDVTNSVFPQINEEEKTQITVLGDEVSTLEEAARPKSASVPVNSLHKDTTSGNGAQEAEEGGDANMDISCGTVNLVTSEASLSGKAQLRTSRIHPTDSSFTERSRISSTSIASSFHCPSPPANTTSTSIARSFHCPSPPANTTITIDTETRTTATKDKSGTINLFTTPDKSMVSMRREESVLLKSHLSPINQSKNESRHIRSQSTQDVTESEGIEIQRRADISSYPVGEHLDSETLLQSKITERSTILRNDVAPDRDEGMDVTYEGEKSSSMPAVSVNTVIHEPMEDVQEQNFEVKSMREENAGGNPVLAETMRTLDENVERSMVSMDHTNNRTYSIDGSLNETNITRRDVSIMPIGSRFRTSTSSRDDTVLSLRSLRDETISVSQRMMFDSQSLQVKYLEPADDQPQSNLIREEILSDLQRKLLEVKEKSAAEIKELLPKLQAVFPAKADAVINMDMRALSLDDGDLLMCSRMRAEIEWAETRTKIAEEARSVVEQLIANDEPDLKRLEEDVQLCRCVDELQREVNALQEELEGVPSIEEVKQIIEEDKRAAREEEELEDQILELQVKQLRLELEATKLRNKQINESNAELKEWLAVLERNEARVGALTQQIQNHNVGQGDS</sequence>
<feature type="coiled-coil region" evidence="1">
    <location>
        <begin position="886"/>
        <end position="952"/>
    </location>
</feature>
<reference evidence="4" key="1">
    <citation type="submission" date="2020-12" db="UniProtKB">
        <authorList>
            <consortium name="WormBaseParasite"/>
        </authorList>
    </citation>
    <scope>IDENTIFICATION</scope>
    <source>
        <strain evidence="4">MHco3</strain>
    </source>
</reference>
<name>A0A7I4Y3A7_HAECO</name>
<feature type="region of interest" description="Disordered" evidence="2">
    <location>
        <begin position="75"/>
        <end position="95"/>
    </location>
</feature>
<feature type="compositionally biased region" description="Basic and acidic residues" evidence="2">
    <location>
        <begin position="323"/>
        <end position="337"/>
    </location>
</feature>
<feature type="region of interest" description="Disordered" evidence="2">
    <location>
        <begin position="317"/>
        <end position="344"/>
    </location>
</feature>
<feature type="region of interest" description="Disordered" evidence="2">
    <location>
        <begin position="598"/>
        <end position="618"/>
    </location>
</feature>